<dbReference type="PANTHER" id="PTHR42770">
    <property type="entry name" value="AMINO ACID TRANSPORTER-RELATED"/>
    <property type="match status" value="1"/>
</dbReference>
<feature type="transmembrane region" description="Helical" evidence="7">
    <location>
        <begin position="441"/>
        <end position="459"/>
    </location>
</feature>
<evidence type="ECO:0000313" key="8">
    <source>
        <dbReference type="EMBL" id="MBB4699457.1"/>
    </source>
</evidence>
<evidence type="ECO:0000256" key="7">
    <source>
        <dbReference type="SAM" id="Phobius"/>
    </source>
</evidence>
<dbReference type="Pfam" id="PF13520">
    <property type="entry name" value="AA_permease_2"/>
    <property type="match status" value="1"/>
</dbReference>
<comment type="subcellular location">
    <subcellularLocation>
        <location evidence="1">Cell membrane</location>
        <topology evidence="1">Multi-pass membrane protein</topology>
    </subcellularLocation>
</comment>
<dbReference type="InterPro" id="IPR002293">
    <property type="entry name" value="AA/rel_permease1"/>
</dbReference>
<dbReference type="GO" id="GO:0005886">
    <property type="term" value="C:plasma membrane"/>
    <property type="evidence" value="ECO:0007669"/>
    <property type="project" value="UniProtKB-SubCell"/>
</dbReference>
<feature type="transmembrane region" description="Helical" evidence="7">
    <location>
        <begin position="375"/>
        <end position="396"/>
    </location>
</feature>
<gene>
    <name evidence="8" type="ORF">BJ982_001001</name>
</gene>
<keyword evidence="4 7" id="KW-1133">Transmembrane helix</keyword>
<evidence type="ECO:0000313" key="9">
    <source>
        <dbReference type="Proteomes" id="UP000542210"/>
    </source>
</evidence>
<dbReference type="GO" id="GO:0022857">
    <property type="term" value="F:transmembrane transporter activity"/>
    <property type="evidence" value="ECO:0007669"/>
    <property type="project" value="InterPro"/>
</dbReference>
<feature type="transmembrane region" description="Helical" evidence="7">
    <location>
        <begin position="105"/>
        <end position="134"/>
    </location>
</feature>
<evidence type="ECO:0000256" key="3">
    <source>
        <dbReference type="ARBA" id="ARBA00022692"/>
    </source>
</evidence>
<feature type="transmembrane region" description="Helical" evidence="7">
    <location>
        <begin position="62"/>
        <end position="84"/>
    </location>
</feature>
<evidence type="ECO:0000256" key="6">
    <source>
        <dbReference type="SAM" id="MobiDB-lite"/>
    </source>
</evidence>
<dbReference type="EMBL" id="JACHND010000001">
    <property type="protein sequence ID" value="MBB4699457.1"/>
    <property type="molecule type" value="Genomic_DNA"/>
</dbReference>
<evidence type="ECO:0000256" key="4">
    <source>
        <dbReference type="ARBA" id="ARBA00022989"/>
    </source>
</evidence>
<dbReference type="Gene3D" id="1.20.1740.10">
    <property type="entry name" value="Amino acid/polyamine transporter I"/>
    <property type="match status" value="1"/>
</dbReference>
<dbReference type="InterPro" id="IPR050367">
    <property type="entry name" value="APC_superfamily"/>
</dbReference>
<dbReference type="PIRSF" id="PIRSF006060">
    <property type="entry name" value="AA_transporter"/>
    <property type="match status" value="1"/>
</dbReference>
<feature type="compositionally biased region" description="Low complexity" evidence="6">
    <location>
        <begin position="14"/>
        <end position="25"/>
    </location>
</feature>
<keyword evidence="9" id="KW-1185">Reference proteome</keyword>
<feature type="transmembrane region" description="Helical" evidence="7">
    <location>
        <begin position="408"/>
        <end position="429"/>
    </location>
</feature>
<dbReference type="RefSeq" id="WP_184876999.1">
    <property type="nucleotide sequence ID" value="NZ_BOOV01000024.1"/>
</dbReference>
<name>A0A7W7G7S0_9ACTN</name>
<feature type="transmembrane region" description="Helical" evidence="7">
    <location>
        <begin position="208"/>
        <end position="231"/>
    </location>
</feature>
<feature type="transmembrane region" description="Helical" evidence="7">
    <location>
        <begin position="298"/>
        <end position="321"/>
    </location>
</feature>
<dbReference type="PANTHER" id="PTHR42770:SF7">
    <property type="entry name" value="MEMBRANE PROTEIN"/>
    <property type="match status" value="1"/>
</dbReference>
<dbReference type="Proteomes" id="UP000542210">
    <property type="component" value="Unassembled WGS sequence"/>
</dbReference>
<feature type="region of interest" description="Disordered" evidence="6">
    <location>
        <begin position="1"/>
        <end position="25"/>
    </location>
</feature>
<proteinExistence type="predicted"/>
<reference evidence="8 9" key="1">
    <citation type="submission" date="2020-08" db="EMBL/GenBank/DDBJ databases">
        <title>Sequencing the genomes of 1000 actinobacteria strains.</title>
        <authorList>
            <person name="Klenk H.-P."/>
        </authorList>
    </citation>
    <scope>NUCLEOTIDE SEQUENCE [LARGE SCALE GENOMIC DNA]</scope>
    <source>
        <strain evidence="8 9">DSM 45784</strain>
    </source>
</reference>
<keyword evidence="2" id="KW-1003">Cell membrane</keyword>
<feature type="transmembrane region" description="Helical" evidence="7">
    <location>
        <begin position="140"/>
        <end position="159"/>
    </location>
</feature>
<keyword evidence="3 7" id="KW-0812">Transmembrane</keyword>
<feature type="transmembrane region" description="Helical" evidence="7">
    <location>
        <begin position="35"/>
        <end position="56"/>
    </location>
</feature>
<feature type="transmembrane region" description="Helical" evidence="7">
    <location>
        <begin position="252"/>
        <end position="278"/>
    </location>
</feature>
<evidence type="ECO:0000256" key="2">
    <source>
        <dbReference type="ARBA" id="ARBA00022475"/>
    </source>
</evidence>
<evidence type="ECO:0000256" key="1">
    <source>
        <dbReference type="ARBA" id="ARBA00004651"/>
    </source>
</evidence>
<evidence type="ECO:0000256" key="5">
    <source>
        <dbReference type="ARBA" id="ARBA00023136"/>
    </source>
</evidence>
<sequence length="484" mass="49804">MTSQRTTTEEAAVSDPSSSLSNPPLRRGLKMLGTLLITLSAITPASSVFIIAPGVVGQAGSGAFWSFVMAAVVGIFMAFVYAELASAYPLSGGEYAIVGRTLGKLPGFVILGLLVVTQLLIIAVIALGVGTYLAVLFPGVPGPVVAAVTTAAATVLAVFDIKLNAWITGVFLAIEMIALIVVSALGFFHPARSLGELLTSPVAAVDGAVAPVSAGLIVGAAAVAIFAYNGYGSAVYFGEETTDAHRGIARAILWALAITVVAELVPVTAVLLGAPSLQELFAADNMMGLFVTTQAGETVNTVISLAVALAIINAVLAIILISARMVFSTGRDTAWPGAVSRALAAIHPRTGTPWIATLVTGGFATLLCFADEELLLVVTGTSLIVVYAALCLAAIAGRRNGTTAHAAYRMPWFPVAPVLALAALAYVIWQNAMDPAVGRTSLLITVGVCAVAALYYALVLRGRGQWVLRGPEEEETTAPETAAR</sequence>
<keyword evidence="5 7" id="KW-0472">Membrane</keyword>
<comment type="caution">
    <text evidence="8">The sequence shown here is derived from an EMBL/GenBank/DDBJ whole genome shotgun (WGS) entry which is preliminary data.</text>
</comment>
<dbReference type="AlphaFoldDB" id="A0A7W7G7S0"/>
<feature type="transmembrane region" description="Helical" evidence="7">
    <location>
        <begin position="351"/>
        <end position="369"/>
    </location>
</feature>
<organism evidence="8 9">
    <name type="scientific">Sphaerisporangium siamense</name>
    <dbReference type="NCBI Taxonomy" id="795645"/>
    <lineage>
        <taxon>Bacteria</taxon>
        <taxon>Bacillati</taxon>
        <taxon>Actinomycetota</taxon>
        <taxon>Actinomycetes</taxon>
        <taxon>Streptosporangiales</taxon>
        <taxon>Streptosporangiaceae</taxon>
        <taxon>Sphaerisporangium</taxon>
    </lineage>
</organism>
<feature type="transmembrane region" description="Helical" evidence="7">
    <location>
        <begin position="166"/>
        <end position="188"/>
    </location>
</feature>
<accession>A0A7W7G7S0</accession>
<protein>
    <submittedName>
        <fullName evidence="8">Amino acid transporter</fullName>
    </submittedName>
</protein>